<name>A0AAN6PVE6_9PEZI</name>
<evidence type="ECO:0000313" key="3">
    <source>
        <dbReference type="Proteomes" id="UP001305647"/>
    </source>
</evidence>
<evidence type="ECO:0000313" key="2">
    <source>
        <dbReference type="EMBL" id="KAK4096076.1"/>
    </source>
</evidence>
<dbReference type="Pfam" id="PF15891">
    <property type="entry name" value="Nuc_deoxyri_tr2"/>
    <property type="match status" value="1"/>
</dbReference>
<proteinExistence type="predicted"/>
<evidence type="ECO:0000256" key="1">
    <source>
        <dbReference type="SAM" id="MobiDB-lite"/>
    </source>
</evidence>
<sequence length="178" mass="19785">MVGATQQARPQQAPAQQAPAQQAQIIKAPTRPAIKFKTSLFLAGTTSRTAGPDWRPALTQALGALPVTIFNPLRPDWDSTWREEVTFAPFREQVEWELHMQEQASFIVVYFGPSTEAPISLLELGLCARSRKVLVVCHAGYKKRGNVQIVCRRFGIQCMDAGENWMPVVVAKVKGLLR</sequence>
<reference evidence="2" key="1">
    <citation type="journal article" date="2023" name="Mol. Phylogenet. Evol.">
        <title>Genome-scale phylogeny and comparative genomics of the fungal order Sordariales.</title>
        <authorList>
            <person name="Hensen N."/>
            <person name="Bonometti L."/>
            <person name="Westerberg I."/>
            <person name="Brannstrom I.O."/>
            <person name="Guillou S."/>
            <person name="Cros-Aarteil S."/>
            <person name="Calhoun S."/>
            <person name="Haridas S."/>
            <person name="Kuo A."/>
            <person name="Mondo S."/>
            <person name="Pangilinan J."/>
            <person name="Riley R."/>
            <person name="LaButti K."/>
            <person name="Andreopoulos B."/>
            <person name="Lipzen A."/>
            <person name="Chen C."/>
            <person name="Yan M."/>
            <person name="Daum C."/>
            <person name="Ng V."/>
            <person name="Clum A."/>
            <person name="Steindorff A."/>
            <person name="Ohm R.A."/>
            <person name="Martin F."/>
            <person name="Silar P."/>
            <person name="Natvig D.O."/>
            <person name="Lalanne C."/>
            <person name="Gautier V."/>
            <person name="Ament-Velasquez S.L."/>
            <person name="Kruys A."/>
            <person name="Hutchinson M.I."/>
            <person name="Powell A.J."/>
            <person name="Barry K."/>
            <person name="Miller A.N."/>
            <person name="Grigoriev I.V."/>
            <person name="Debuchy R."/>
            <person name="Gladieux P."/>
            <person name="Hiltunen Thoren M."/>
            <person name="Johannesson H."/>
        </authorList>
    </citation>
    <scope>NUCLEOTIDE SEQUENCE</scope>
    <source>
        <strain evidence="2">CBS 757.83</strain>
    </source>
</reference>
<feature type="region of interest" description="Disordered" evidence="1">
    <location>
        <begin position="1"/>
        <end position="24"/>
    </location>
</feature>
<comment type="caution">
    <text evidence="2">The sequence shown here is derived from an EMBL/GenBank/DDBJ whole genome shotgun (WGS) entry which is preliminary data.</text>
</comment>
<reference evidence="2" key="2">
    <citation type="submission" date="2023-05" db="EMBL/GenBank/DDBJ databases">
        <authorList>
            <consortium name="Lawrence Berkeley National Laboratory"/>
            <person name="Steindorff A."/>
            <person name="Hensen N."/>
            <person name="Bonometti L."/>
            <person name="Westerberg I."/>
            <person name="Brannstrom I.O."/>
            <person name="Guillou S."/>
            <person name="Cros-Aarteil S."/>
            <person name="Calhoun S."/>
            <person name="Haridas S."/>
            <person name="Kuo A."/>
            <person name="Mondo S."/>
            <person name="Pangilinan J."/>
            <person name="Riley R."/>
            <person name="Labutti K."/>
            <person name="Andreopoulos B."/>
            <person name="Lipzen A."/>
            <person name="Chen C."/>
            <person name="Yanf M."/>
            <person name="Daum C."/>
            <person name="Ng V."/>
            <person name="Clum A."/>
            <person name="Ohm R."/>
            <person name="Martin F."/>
            <person name="Silar P."/>
            <person name="Natvig D."/>
            <person name="Lalanne C."/>
            <person name="Gautier V."/>
            <person name="Ament-Velasquez S.L."/>
            <person name="Kruys A."/>
            <person name="Hutchinson M.I."/>
            <person name="Powell A.J."/>
            <person name="Barry K."/>
            <person name="Miller A.N."/>
            <person name="Grigoriev I.V."/>
            <person name="Debuchy R."/>
            <person name="Gladieux P."/>
            <person name="Thoren M.H."/>
            <person name="Johannesson H."/>
        </authorList>
    </citation>
    <scope>NUCLEOTIDE SEQUENCE</scope>
    <source>
        <strain evidence="2">CBS 757.83</strain>
    </source>
</reference>
<dbReference type="Proteomes" id="UP001305647">
    <property type="component" value="Unassembled WGS sequence"/>
</dbReference>
<gene>
    <name evidence="2" type="ORF">N658DRAFT_501985</name>
</gene>
<keyword evidence="3" id="KW-1185">Reference proteome</keyword>
<dbReference type="InterPro" id="IPR039470">
    <property type="entry name" value="Nuc_deoxyri_tr2"/>
</dbReference>
<accession>A0AAN6PVE6</accession>
<dbReference type="AlphaFoldDB" id="A0AAN6PVE6"/>
<dbReference type="Gene3D" id="3.40.50.450">
    <property type="match status" value="1"/>
</dbReference>
<dbReference type="EMBL" id="MU863741">
    <property type="protein sequence ID" value="KAK4096076.1"/>
    <property type="molecule type" value="Genomic_DNA"/>
</dbReference>
<protein>
    <submittedName>
        <fullName evidence="2">Uncharacterized protein</fullName>
    </submittedName>
</protein>
<organism evidence="2 3">
    <name type="scientific">Parathielavia hyrcaniae</name>
    <dbReference type="NCBI Taxonomy" id="113614"/>
    <lineage>
        <taxon>Eukaryota</taxon>
        <taxon>Fungi</taxon>
        <taxon>Dikarya</taxon>
        <taxon>Ascomycota</taxon>
        <taxon>Pezizomycotina</taxon>
        <taxon>Sordariomycetes</taxon>
        <taxon>Sordariomycetidae</taxon>
        <taxon>Sordariales</taxon>
        <taxon>Chaetomiaceae</taxon>
        <taxon>Parathielavia</taxon>
    </lineage>
</organism>